<dbReference type="InterPro" id="IPR008271">
    <property type="entry name" value="Ser/Thr_kinase_AS"/>
</dbReference>
<dbReference type="InterPro" id="IPR001245">
    <property type="entry name" value="Ser-Thr/Tyr_kinase_cat_dom"/>
</dbReference>
<dbReference type="SUPFAM" id="SSF56112">
    <property type="entry name" value="Protein kinase-like (PK-like)"/>
    <property type="match status" value="1"/>
</dbReference>
<comment type="caution">
    <text evidence="8">The sequence shown here is derived from an EMBL/GenBank/DDBJ whole genome shotgun (WGS) entry which is preliminary data.</text>
</comment>
<evidence type="ECO:0000259" key="7">
    <source>
        <dbReference type="PROSITE" id="PS50011"/>
    </source>
</evidence>
<name>A0ABQ8Z7S7_9EUKA</name>
<dbReference type="Gene3D" id="3.40.50.300">
    <property type="entry name" value="P-loop containing nucleotide triphosphate hydrolases"/>
    <property type="match status" value="1"/>
</dbReference>
<dbReference type="PROSITE" id="PS00107">
    <property type="entry name" value="PROTEIN_KINASE_ATP"/>
    <property type="match status" value="1"/>
</dbReference>
<evidence type="ECO:0000256" key="1">
    <source>
        <dbReference type="ARBA" id="ARBA00008171"/>
    </source>
</evidence>
<dbReference type="PANTHER" id="PTHR44329">
    <property type="entry name" value="SERINE/THREONINE-PROTEIN KINASE TNNI3K-RELATED"/>
    <property type="match status" value="1"/>
</dbReference>
<keyword evidence="2" id="KW-0723">Serine/threonine-protein kinase</keyword>
<dbReference type="Pfam" id="PF07714">
    <property type="entry name" value="PK_Tyr_Ser-Thr"/>
    <property type="match status" value="1"/>
</dbReference>
<dbReference type="SUPFAM" id="SSF52540">
    <property type="entry name" value="P-loop containing nucleoside triphosphate hydrolases"/>
    <property type="match status" value="1"/>
</dbReference>
<dbReference type="InterPro" id="IPR000719">
    <property type="entry name" value="Prot_kinase_dom"/>
</dbReference>
<dbReference type="SMART" id="SM00220">
    <property type="entry name" value="S_TKc"/>
    <property type="match status" value="1"/>
</dbReference>
<evidence type="ECO:0000313" key="9">
    <source>
        <dbReference type="Proteomes" id="UP001150062"/>
    </source>
</evidence>
<feature type="compositionally biased region" description="Basic and acidic residues" evidence="6">
    <location>
        <begin position="130"/>
        <end position="146"/>
    </location>
</feature>
<dbReference type="PROSITE" id="PS00108">
    <property type="entry name" value="PROTEIN_KINASE_ST"/>
    <property type="match status" value="1"/>
</dbReference>
<feature type="compositionally biased region" description="Basic and acidic residues" evidence="6">
    <location>
        <begin position="181"/>
        <end position="301"/>
    </location>
</feature>
<feature type="compositionally biased region" description="Polar residues" evidence="6">
    <location>
        <begin position="76"/>
        <end position="86"/>
    </location>
</feature>
<feature type="domain" description="Protein kinase" evidence="7">
    <location>
        <begin position="376"/>
        <end position="673"/>
    </location>
</feature>
<dbReference type="GO" id="GO:0016301">
    <property type="term" value="F:kinase activity"/>
    <property type="evidence" value="ECO:0007669"/>
    <property type="project" value="UniProtKB-KW"/>
</dbReference>
<feature type="region of interest" description="Disordered" evidence="6">
    <location>
        <begin position="1"/>
        <end position="20"/>
    </location>
</feature>
<accession>A0ABQ8Z7S7</accession>
<dbReference type="InterPro" id="IPR051681">
    <property type="entry name" value="Ser/Thr_Kinases-Pseudokinases"/>
</dbReference>
<evidence type="ECO:0000313" key="8">
    <source>
        <dbReference type="EMBL" id="KAJ6252868.1"/>
    </source>
</evidence>
<evidence type="ECO:0000256" key="4">
    <source>
        <dbReference type="ARBA" id="ARBA00022840"/>
    </source>
</evidence>
<reference evidence="8" key="1">
    <citation type="submission" date="2022-08" db="EMBL/GenBank/DDBJ databases">
        <title>Novel sulfate-reducing endosymbionts in the free-living metamonad Anaeramoeba.</title>
        <authorList>
            <person name="Jerlstrom-Hultqvist J."/>
            <person name="Cepicka I."/>
            <person name="Gallot-Lavallee L."/>
            <person name="Salas-Leiva D."/>
            <person name="Curtis B.A."/>
            <person name="Zahonova K."/>
            <person name="Pipaliya S."/>
            <person name="Dacks J."/>
            <person name="Roger A.J."/>
        </authorList>
    </citation>
    <scope>NUCLEOTIDE SEQUENCE</scope>
    <source>
        <strain evidence="8">Schooner1</strain>
    </source>
</reference>
<dbReference type="Gene3D" id="1.10.510.10">
    <property type="entry name" value="Transferase(Phosphotransferase) domain 1"/>
    <property type="match status" value="1"/>
</dbReference>
<dbReference type="InterPro" id="IPR011009">
    <property type="entry name" value="Kinase-like_dom_sf"/>
</dbReference>
<feature type="compositionally biased region" description="Acidic residues" evidence="6">
    <location>
        <begin position="302"/>
        <end position="324"/>
    </location>
</feature>
<feature type="binding site" evidence="5">
    <location>
        <position position="403"/>
    </location>
    <ligand>
        <name>ATP</name>
        <dbReference type="ChEBI" id="CHEBI:30616"/>
    </ligand>
</feature>
<dbReference type="InterPro" id="IPR027417">
    <property type="entry name" value="P-loop_NTPase"/>
</dbReference>
<proteinExistence type="inferred from homology"/>
<keyword evidence="8" id="KW-0418">Kinase</keyword>
<sequence>MTQKKRKRKEPENAKESIPQTQIIQIFNKDESILISTLEENYPNYYSFGNKKKKTTLTQKERNEKKKKKNKRENGDNISPKSTFSNGKTIILTSQNFIKDESISISTLEESYPNDYSFDNKKKKKKKHERREMKKEKKQENKRENGDNISPKSTFSKDKTIILMSQNFKKDESISISNLEESIKKKETKHHDVELEKKKNKGEEKEKEKEQEQEQEQEQGKDVDEKKQKEKIKNQSDRKRTQNQEAKKPNKEQEIEIPKVDQKKTQKMETHKEKENYTNQTEKKKEQKVKEDHSKDENEQNEKEDEYENENENENENEEADGGDLDVSYYFSTFKNTFSNTSSYNSRNVLSSTETITVDEDDDLFENYVFNSDELPKKGDYLGKGTFGKVFKTRVQNNPAVIKILNFQPNNKFINPQFKNEVKILFKLRHPNLVSIIGMRYDPYSIIMEYCNYGSLRDYLKMETEESKKESNSKQKKSKLKSFLEKKQPKKELNWKQKIKLALDIAYGLRELHRLNILHLDLKPGNILLHIESTKEIQSQCTTDPNQDNSRFTEKIIKEENYTITAKICDFGVSKLNTTDTKINTKKQTIGTHRYMSPEMLNPKITEYDEKCDIYSLGIIFYELSTNGKILKGERDKKPEGTTEDFKKLIKSCLALNPEERPKINKIIYYLKICLEKLDIEKDTNQNDSEEEKYKNLTKKKRKKEVGKSYEFKWRIPNRNKNPVERIELLEKIEQNFNTDKRGKTMILLISGLSGIGKTHLCVEYIYGHYEDYDQIFWFNSESETILIQDFQDLSNDLKPYNQSDNKKKLEKKTEEGIEILERLSNFLNYQTNYVSKLKRLIVFDNVDTLPKEMYFCFNQINGDILLTSKFELDIQKIQIIPIKVNNFSINETEQYFEKNAFEETQEKMKKRERKKFEKYNELFHQLLDGFLPALKKVIIPVNTKKFSLKTQFYHFDQIIKNNEKFFKEYKKNHNTNNTKQLVEDNSNVTELLEKWKKIKKEIELKKSNEIEF</sequence>
<keyword evidence="4 5" id="KW-0067">ATP-binding</keyword>
<evidence type="ECO:0000256" key="5">
    <source>
        <dbReference type="PROSITE-ProRule" id="PRU10141"/>
    </source>
</evidence>
<comment type="similarity">
    <text evidence="1">Belongs to the protein kinase superfamily. TKL Ser/Thr protein kinase family. ROCO subfamily.</text>
</comment>
<dbReference type="Proteomes" id="UP001150062">
    <property type="component" value="Unassembled WGS sequence"/>
</dbReference>
<evidence type="ECO:0000256" key="6">
    <source>
        <dbReference type="SAM" id="MobiDB-lite"/>
    </source>
</evidence>
<dbReference type="Gene3D" id="3.30.200.20">
    <property type="entry name" value="Phosphorylase Kinase, domain 1"/>
    <property type="match status" value="1"/>
</dbReference>
<gene>
    <name evidence="8" type="ORF">M0813_13730</name>
</gene>
<dbReference type="EMBL" id="JAOAOG010000037">
    <property type="protein sequence ID" value="KAJ6252868.1"/>
    <property type="molecule type" value="Genomic_DNA"/>
</dbReference>
<evidence type="ECO:0000256" key="2">
    <source>
        <dbReference type="ARBA" id="ARBA00022527"/>
    </source>
</evidence>
<feature type="region of interest" description="Disordered" evidence="6">
    <location>
        <begin position="109"/>
        <end position="324"/>
    </location>
</feature>
<dbReference type="PROSITE" id="PS50011">
    <property type="entry name" value="PROTEIN_KINASE_DOM"/>
    <property type="match status" value="1"/>
</dbReference>
<dbReference type="InterPro" id="IPR017441">
    <property type="entry name" value="Protein_kinase_ATP_BS"/>
</dbReference>
<keyword evidence="8" id="KW-0808">Transferase</keyword>
<organism evidence="8 9">
    <name type="scientific">Anaeramoeba flamelloides</name>
    <dbReference type="NCBI Taxonomy" id="1746091"/>
    <lineage>
        <taxon>Eukaryota</taxon>
        <taxon>Metamonada</taxon>
        <taxon>Anaeramoebidae</taxon>
        <taxon>Anaeramoeba</taxon>
    </lineage>
</organism>
<evidence type="ECO:0000256" key="3">
    <source>
        <dbReference type="ARBA" id="ARBA00022741"/>
    </source>
</evidence>
<protein>
    <submittedName>
        <fullName evidence="8">Serine/threonine-protein kinase tnni3k-related</fullName>
    </submittedName>
</protein>
<feature type="region of interest" description="Disordered" evidence="6">
    <location>
        <begin position="45"/>
        <end position="86"/>
    </location>
</feature>
<keyword evidence="9" id="KW-1185">Reference proteome</keyword>
<keyword evidence="3 5" id="KW-0547">Nucleotide-binding</keyword>